<evidence type="ECO:0000313" key="2">
    <source>
        <dbReference type="EMBL" id="CZT12924.1"/>
    </source>
</evidence>
<gene>
    <name evidence="2" type="ORF">RAG0_16571</name>
</gene>
<reference evidence="3" key="1">
    <citation type="submission" date="2016-03" db="EMBL/GenBank/DDBJ databases">
        <authorList>
            <person name="Guldener U."/>
        </authorList>
    </citation>
    <scope>NUCLEOTIDE SEQUENCE [LARGE SCALE GENOMIC DNA]</scope>
    <source>
        <strain evidence="3">04CH-RAC-A.6.1</strain>
    </source>
</reference>
<dbReference type="OrthoDB" id="5419802at2759"/>
<evidence type="ECO:0000256" key="1">
    <source>
        <dbReference type="SAM" id="MobiDB-lite"/>
    </source>
</evidence>
<name>A0A1E1LR32_9HELO</name>
<dbReference type="EMBL" id="FJUX01000172">
    <property type="protein sequence ID" value="CZT12924.1"/>
    <property type="molecule type" value="Genomic_DNA"/>
</dbReference>
<dbReference type="Gene3D" id="3.30.460.40">
    <property type="match status" value="1"/>
</dbReference>
<feature type="compositionally biased region" description="Basic and acidic residues" evidence="1">
    <location>
        <begin position="10"/>
        <end position="24"/>
    </location>
</feature>
<organism evidence="2 3">
    <name type="scientific">Rhynchosporium agropyri</name>
    <dbReference type="NCBI Taxonomy" id="914238"/>
    <lineage>
        <taxon>Eukaryota</taxon>
        <taxon>Fungi</taxon>
        <taxon>Dikarya</taxon>
        <taxon>Ascomycota</taxon>
        <taxon>Pezizomycotina</taxon>
        <taxon>Leotiomycetes</taxon>
        <taxon>Helotiales</taxon>
        <taxon>Ploettnerulaceae</taxon>
        <taxon>Rhynchosporium</taxon>
    </lineage>
</organism>
<dbReference type="InterPro" id="IPR043519">
    <property type="entry name" value="NT_sf"/>
</dbReference>
<keyword evidence="3" id="KW-1185">Reference proteome</keyword>
<dbReference type="AlphaFoldDB" id="A0A1E1LR32"/>
<dbReference type="SUPFAM" id="SSF81301">
    <property type="entry name" value="Nucleotidyltransferase"/>
    <property type="match status" value="1"/>
</dbReference>
<accession>A0A1E1LR32</accession>
<proteinExistence type="predicted"/>
<sequence>MSSSTASESQHAEKPSPEQVREAAKAVGSFLANQTYAVVGGAACSLLGSQRVTEDVDIVVPRGATKETRNALKNQPTYFDSDPRVEVEILAPPSLFRETFDASTPFVLIGNPKVLKPTLILNAKCNAISGRATEGKKASDAEDIKFCLQWCHGNGVIPTAEEVPNADADFVRRFASVYGGKEDWAKIGYNFETGKFTGRAE</sequence>
<dbReference type="Proteomes" id="UP000178912">
    <property type="component" value="Unassembled WGS sequence"/>
</dbReference>
<evidence type="ECO:0000313" key="3">
    <source>
        <dbReference type="Proteomes" id="UP000178912"/>
    </source>
</evidence>
<feature type="region of interest" description="Disordered" evidence="1">
    <location>
        <begin position="1"/>
        <end position="24"/>
    </location>
</feature>
<protein>
    <submittedName>
        <fullName evidence="2">Uncharacterized protein</fullName>
    </submittedName>
</protein>